<dbReference type="Gene3D" id="3.30.350.10">
    <property type="entry name" value="Subtilisin inhibitor-like"/>
    <property type="match status" value="1"/>
</dbReference>
<proteinExistence type="predicted"/>
<gene>
    <name evidence="1" type="ORF">ACFPM7_08125</name>
</gene>
<evidence type="ECO:0000313" key="1">
    <source>
        <dbReference type="EMBL" id="MFC5287016.1"/>
    </source>
</evidence>
<accession>A0ABW0EM78</accession>
<sequence length="223" mass="24834">MTTEPDGRPLLVTVTIRETEPAQGFGPNQYPHVDRVQEIARWNDMRRTWYLQFADLGRATRDGLRVLFDVADEFDIPLELSLGRPGGDWRGPVLAQPARDGAPRGAIDPDGADTLLVLEVQRDHREPTHVWWIAGEPAIGTHPALGRAWAVLRDMPQDINPFDPVGATGSLEYYGGPGAARVRGFWRGQWVQAEFSRGDSAQERRWLRLGALLDPWTGAGPLL</sequence>
<dbReference type="Proteomes" id="UP001596157">
    <property type="component" value="Unassembled WGS sequence"/>
</dbReference>
<keyword evidence="2" id="KW-1185">Reference proteome</keyword>
<comment type="caution">
    <text evidence="1">The sequence shown here is derived from an EMBL/GenBank/DDBJ whole genome shotgun (WGS) entry which is preliminary data.</text>
</comment>
<dbReference type="RefSeq" id="WP_378245540.1">
    <property type="nucleotide sequence ID" value="NZ_JBHSKF010000003.1"/>
</dbReference>
<dbReference type="InterPro" id="IPR036819">
    <property type="entry name" value="Subtilisin_inhibitor-like_sf"/>
</dbReference>
<dbReference type="SUPFAM" id="SSF55399">
    <property type="entry name" value="Subtilisin inhibitor"/>
    <property type="match status" value="1"/>
</dbReference>
<reference evidence="2" key="1">
    <citation type="journal article" date="2019" name="Int. J. Syst. Evol. Microbiol.">
        <title>The Global Catalogue of Microorganisms (GCM) 10K type strain sequencing project: providing services to taxonomists for standard genome sequencing and annotation.</title>
        <authorList>
            <consortium name="The Broad Institute Genomics Platform"/>
            <consortium name="The Broad Institute Genome Sequencing Center for Infectious Disease"/>
            <person name="Wu L."/>
            <person name="Ma J."/>
        </authorList>
    </citation>
    <scope>NUCLEOTIDE SEQUENCE [LARGE SCALE GENOMIC DNA]</scope>
    <source>
        <strain evidence="2">CCUG 59778</strain>
    </source>
</reference>
<dbReference type="EMBL" id="JBHSKF010000003">
    <property type="protein sequence ID" value="MFC5287016.1"/>
    <property type="molecule type" value="Genomic_DNA"/>
</dbReference>
<evidence type="ECO:0000313" key="2">
    <source>
        <dbReference type="Proteomes" id="UP001596157"/>
    </source>
</evidence>
<name>A0ABW0EM78_9PSEU</name>
<protein>
    <submittedName>
        <fullName evidence="1">Uncharacterized protein</fullName>
    </submittedName>
</protein>
<organism evidence="1 2">
    <name type="scientific">Actinokineospora guangxiensis</name>
    <dbReference type="NCBI Taxonomy" id="1490288"/>
    <lineage>
        <taxon>Bacteria</taxon>
        <taxon>Bacillati</taxon>
        <taxon>Actinomycetota</taxon>
        <taxon>Actinomycetes</taxon>
        <taxon>Pseudonocardiales</taxon>
        <taxon>Pseudonocardiaceae</taxon>
        <taxon>Actinokineospora</taxon>
    </lineage>
</organism>